<dbReference type="Proteomes" id="UP000664731">
    <property type="component" value="Unassembled WGS sequence"/>
</dbReference>
<sequence length="54" mass="6263">MQMLTDLFSTDYGLMSLAVIVFVIVMWIWFTILFLGKIRLGEDPEKTQTNLPKP</sequence>
<protein>
    <submittedName>
        <fullName evidence="2">DUF3149 domain-containing protein</fullName>
    </submittedName>
</protein>
<evidence type="ECO:0000313" key="2">
    <source>
        <dbReference type="EMBL" id="MBO1249115.1"/>
    </source>
</evidence>
<feature type="transmembrane region" description="Helical" evidence="1">
    <location>
        <begin position="12"/>
        <end position="36"/>
    </location>
</feature>
<name>A0A939GZF3_9BURK</name>
<accession>A0A939GZF3</accession>
<evidence type="ECO:0000313" key="3">
    <source>
        <dbReference type="Proteomes" id="UP000664731"/>
    </source>
</evidence>
<dbReference type="RefSeq" id="WP_207574663.1">
    <property type="nucleotide sequence ID" value="NZ_JAFNME010000007.1"/>
</dbReference>
<keyword evidence="1" id="KW-0812">Transmembrane</keyword>
<dbReference type="Pfam" id="PF11346">
    <property type="entry name" value="DUF3149"/>
    <property type="match status" value="1"/>
</dbReference>
<comment type="caution">
    <text evidence="2">The sequence shown here is derived from an EMBL/GenBank/DDBJ whole genome shotgun (WGS) entry which is preliminary data.</text>
</comment>
<gene>
    <name evidence="2" type="ORF">J1777_04570</name>
</gene>
<reference evidence="2" key="1">
    <citation type="submission" date="2021-03" db="EMBL/GenBank/DDBJ databases">
        <title>Comamonas denitrificans.</title>
        <authorList>
            <person name="Finster K."/>
        </authorList>
    </citation>
    <scope>NUCLEOTIDE SEQUENCE</scope>
    <source>
        <strain evidence="2">MM2021_4</strain>
    </source>
</reference>
<proteinExistence type="predicted"/>
<organism evidence="2 3">
    <name type="scientific">Comamonas denitrificans</name>
    <dbReference type="NCBI Taxonomy" id="117506"/>
    <lineage>
        <taxon>Bacteria</taxon>
        <taxon>Pseudomonadati</taxon>
        <taxon>Pseudomonadota</taxon>
        <taxon>Betaproteobacteria</taxon>
        <taxon>Burkholderiales</taxon>
        <taxon>Comamonadaceae</taxon>
        <taxon>Comamonas</taxon>
    </lineage>
</organism>
<dbReference type="EMBL" id="JAFNME010000007">
    <property type="protein sequence ID" value="MBO1249115.1"/>
    <property type="molecule type" value="Genomic_DNA"/>
</dbReference>
<keyword evidence="3" id="KW-1185">Reference proteome</keyword>
<dbReference type="AlphaFoldDB" id="A0A939GZF3"/>
<evidence type="ECO:0000256" key="1">
    <source>
        <dbReference type="SAM" id="Phobius"/>
    </source>
</evidence>
<keyword evidence="1" id="KW-0472">Membrane</keyword>
<dbReference type="InterPro" id="IPR021494">
    <property type="entry name" value="DUF3149"/>
</dbReference>
<keyword evidence="1" id="KW-1133">Transmembrane helix</keyword>